<dbReference type="Proteomes" id="UP000887566">
    <property type="component" value="Unplaced"/>
</dbReference>
<dbReference type="Pfam" id="PF11976">
    <property type="entry name" value="Rad60-SLD"/>
    <property type="match status" value="1"/>
</dbReference>
<dbReference type="CDD" id="cd01763">
    <property type="entry name" value="Ubl_SUMO_like"/>
    <property type="match status" value="1"/>
</dbReference>
<evidence type="ECO:0000313" key="4">
    <source>
        <dbReference type="Proteomes" id="UP000887566"/>
    </source>
</evidence>
<proteinExistence type="inferred from homology"/>
<evidence type="ECO:0000256" key="1">
    <source>
        <dbReference type="ARBA" id="ARBA00009185"/>
    </source>
</evidence>
<accession>A0A914UHU0</accession>
<name>A0A914UHU0_9BILA</name>
<comment type="similarity">
    <text evidence="1 2">Belongs to the ubiquitin family. SUMO subfamily.</text>
</comment>
<keyword evidence="2" id="KW-0539">Nucleus</keyword>
<evidence type="ECO:0000256" key="2">
    <source>
        <dbReference type="RuleBase" id="RU361190"/>
    </source>
</evidence>
<organism evidence="4 5">
    <name type="scientific">Plectus sambesii</name>
    <dbReference type="NCBI Taxonomy" id="2011161"/>
    <lineage>
        <taxon>Eukaryota</taxon>
        <taxon>Metazoa</taxon>
        <taxon>Ecdysozoa</taxon>
        <taxon>Nematoda</taxon>
        <taxon>Chromadorea</taxon>
        <taxon>Plectida</taxon>
        <taxon>Plectina</taxon>
        <taxon>Plectoidea</taxon>
        <taxon>Plectidae</taxon>
        <taxon>Plectus</taxon>
    </lineage>
</organism>
<dbReference type="GO" id="GO:0005634">
    <property type="term" value="C:nucleus"/>
    <property type="evidence" value="ECO:0007669"/>
    <property type="project" value="UniProtKB-SubCell"/>
</dbReference>
<protein>
    <recommendedName>
        <fullName evidence="2">Small ubiquitin-related modifier</fullName>
        <shortName evidence="2">SUMO</shortName>
    </recommendedName>
</protein>
<keyword evidence="4" id="KW-1185">Reference proteome</keyword>
<dbReference type="PROSITE" id="PS50053">
    <property type="entry name" value="UBIQUITIN_2"/>
    <property type="match status" value="1"/>
</dbReference>
<dbReference type="SUPFAM" id="SSF54236">
    <property type="entry name" value="Ubiquitin-like"/>
    <property type="match status" value="1"/>
</dbReference>
<dbReference type="PANTHER" id="PTHR10562">
    <property type="entry name" value="SMALL UBIQUITIN-RELATED MODIFIER"/>
    <property type="match status" value="1"/>
</dbReference>
<dbReference type="AlphaFoldDB" id="A0A914UHU0"/>
<evidence type="ECO:0000313" key="5">
    <source>
        <dbReference type="WBParaSite" id="PSAMB.scaffold10297size4186.g33200.t1"/>
    </source>
</evidence>
<sequence>MKCNVIKNLIDQLNKVQISAASQSAPAAAASVATTTIKSGQRSITVKVIDQDGRQIEFQMNYDSKLGRVMTQYAARKGMPVKSLKFSFDGVRVQEEHTPEFFDMEDGDIIEVFHLTEGGCY</sequence>
<comment type="subcellular location">
    <subcellularLocation>
        <location evidence="2">Nucleus</location>
    </subcellularLocation>
</comment>
<dbReference type="WBParaSite" id="PSAMB.scaffold10297size4186.g33200.t1">
    <property type="protein sequence ID" value="PSAMB.scaffold10297size4186.g33200.t1"/>
    <property type="gene ID" value="PSAMB.scaffold10297size4186.g33200"/>
</dbReference>
<dbReference type="InterPro" id="IPR022617">
    <property type="entry name" value="Rad60/SUMO-like_dom"/>
</dbReference>
<dbReference type="InterPro" id="IPR000626">
    <property type="entry name" value="Ubiquitin-like_dom"/>
</dbReference>
<evidence type="ECO:0000259" key="3">
    <source>
        <dbReference type="PROSITE" id="PS50053"/>
    </source>
</evidence>
<dbReference type="InterPro" id="IPR029071">
    <property type="entry name" value="Ubiquitin-like_domsf"/>
</dbReference>
<reference evidence="5" key="1">
    <citation type="submission" date="2022-11" db="UniProtKB">
        <authorList>
            <consortium name="WormBaseParasite"/>
        </authorList>
    </citation>
    <scope>IDENTIFICATION</scope>
</reference>
<feature type="domain" description="Ubiquitin-like" evidence="3">
    <location>
        <begin position="42"/>
        <end position="119"/>
    </location>
</feature>
<keyword evidence="2" id="KW-0833">Ubl conjugation pathway</keyword>
<dbReference type="Gene3D" id="3.10.20.90">
    <property type="entry name" value="Phosphatidylinositol 3-kinase Catalytic Subunit, Chain A, domain 1"/>
    <property type="match status" value="1"/>
</dbReference>
<dbReference type="SMART" id="SM00213">
    <property type="entry name" value="UBQ"/>
    <property type="match status" value="1"/>
</dbReference>